<dbReference type="GO" id="GO:0008270">
    <property type="term" value="F:zinc ion binding"/>
    <property type="evidence" value="ECO:0007669"/>
    <property type="project" value="UniProtKB-KW"/>
</dbReference>
<gene>
    <name evidence="8" type="primary">LOC106168294</name>
</gene>
<sequence length="426" mass="46816">MASIDIVSLLTGLVQFVGHTFTTSMDIISTALSVNYQVVSSLLKLILSTTNALIAVLWALYGAVCDVLYYLLEFVVEIFHLTSIATKGVLKLGWILFDAVGLLIHATEKCIAYLCGCLVWIARLVANEITAYNSETNEMVRTLWNGVCNIGSFVILFCNSAVSLVTGSCLEFLHFMQHVCFAAQNTVKTTISSIDSSMESLLQFVLQIPLDAYIGIVFCIGVILWRITGQGFHLSAFRASDTMEIELQGEGADMYAIDSSDDEADGNEENSIADEDDEEEEEDFTDADENSVDSQDRVSITDTDSDDGSPVEESGDSEGSDSSDDAPVHVELPQGYALRSRASPSPMPSYSKGSNPDTLVRQLESERDKRLCVVCQDQVKCVLILPCKHMCLCVHCAHQITAARMANRRICPLCRTRIEKVMNVYV</sequence>
<keyword evidence="5" id="KW-1133">Transmembrane helix</keyword>
<evidence type="ECO:0000256" key="3">
    <source>
        <dbReference type="PROSITE-ProRule" id="PRU00175"/>
    </source>
</evidence>
<feature type="transmembrane region" description="Helical" evidence="5">
    <location>
        <begin position="143"/>
        <end position="166"/>
    </location>
</feature>
<feature type="region of interest" description="Disordered" evidence="4">
    <location>
        <begin position="257"/>
        <end position="328"/>
    </location>
</feature>
<dbReference type="Proteomes" id="UP000085678">
    <property type="component" value="Unplaced"/>
</dbReference>
<dbReference type="PANTHER" id="PTHR22696">
    <property type="entry name" value="E3 UBIQUITIN-PROTEIN LIGASE RNF26"/>
    <property type="match status" value="1"/>
</dbReference>
<evidence type="ECO:0000256" key="2">
    <source>
        <dbReference type="ARBA" id="ARBA00022833"/>
    </source>
</evidence>
<evidence type="ECO:0000313" key="8">
    <source>
        <dbReference type="RefSeq" id="XP_013402763.1"/>
    </source>
</evidence>
<evidence type="ECO:0000259" key="6">
    <source>
        <dbReference type="PROSITE" id="PS50089"/>
    </source>
</evidence>
<dbReference type="AlphaFoldDB" id="A0A1S3IXK7"/>
<dbReference type="OrthoDB" id="1711136at2759"/>
<reference evidence="8" key="1">
    <citation type="submission" date="2025-08" db="UniProtKB">
        <authorList>
            <consortium name="RefSeq"/>
        </authorList>
    </citation>
    <scope>IDENTIFICATION</scope>
    <source>
        <tissue evidence="8">Gonads</tissue>
    </source>
</reference>
<dbReference type="PANTHER" id="PTHR22696:SF1">
    <property type="entry name" value="E3 UBIQUITIN-PROTEIN LIGASE RNF26"/>
    <property type="match status" value="1"/>
</dbReference>
<organism evidence="7 8">
    <name type="scientific">Lingula anatina</name>
    <name type="common">Brachiopod</name>
    <name type="synonym">Lingula unguis</name>
    <dbReference type="NCBI Taxonomy" id="7574"/>
    <lineage>
        <taxon>Eukaryota</taxon>
        <taxon>Metazoa</taxon>
        <taxon>Spiralia</taxon>
        <taxon>Lophotrochozoa</taxon>
        <taxon>Brachiopoda</taxon>
        <taxon>Linguliformea</taxon>
        <taxon>Lingulata</taxon>
        <taxon>Lingulida</taxon>
        <taxon>Linguloidea</taxon>
        <taxon>Lingulidae</taxon>
        <taxon>Lingula</taxon>
    </lineage>
</organism>
<dbReference type="GO" id="GO:0006511">
    <property type="term" value="P:ubiquitin-dependent protein catabolic process"/>
    <property type="evidence" value="ECO:0007669"/>
    <property type="project" value="TreeGrafter"/>
</dbReference>
<feature type="domain" description="RING-type" evidence="6">
    <location>
        <begin position="372"/>
        <end position="415"/>
    </location>
</feature>
<feature type="compositionally biased region" description="Acidic residues" evidence="4">
    <location>
        <begin position="303"/>
        <end position="324"/>
    </location>
</feature>
<keyword evidence="2" id="KW-0862">Zinc</keyword>
<dbReference type="InterPro" id="IPR001841">
    <property type="entry name" value="Znf_RING"/>
</dbReference>
<dbReference type="GO" id="GO:0016567">
    <property type="term" value="P:protein ubiquitination"/>
    <property type="evidence" value="ECO:0007669"/>
    <property type="project" value="TreeGrafter"/>
</dbReference>
<dbReference type="InterPro" id="IPR040089">
    <property type="entry name" value="RNF26_mRING-HC-C3HC5"/>
</dbReference>
<dbReference type="Pfam" id="PF13920">
    <property type="entry name" value="zf-C3HC4_3"/>
    <property type="match status" value="1"/>
</dbReference>
<dbReference type="Gene3D" id="3.30.40.10">
    <property type="entry name" value="Zinc/RING finger domain, C3HC4 (zinc finger)"/>
    <property type="match status" value="1"/>
</dbReference>
<keyword evidence="1 3" id="KW-0479">Metal-binding</keyword>
<dbReference type="GeneID" id="106168294"/>
<evidence type="ECO:0000256" key="1">
    <source>
        <dbReference type="ARBA" id="ARBA00022771"/>
    </source>
</evidence>
<keyword evidence="5" id="KW-0812">Transmembrane</keyword>
<feature type="compositionally biased region" description="Acidic residues" evidence="4">
    <location>
        <begin position="259"/>
        <end position="291"/>
    </location>
</feature>
<name>A0A1S3IXK7_LINAN</name>
<dbReference type="GO" id="GO:0061630">
    <property type="term" value="F:ubiquitin protein ligase activity"/>
    <property type="evidence" value="ECO:0007669"/>
    <property type="project" value="TreeGrafter"/>
</dbReference>
<keyword evidence="5" id="KW-0472">Membrane</keyword>
<dbReference type="InParanoid" id="A0A1S3IXK7"/>
<dbReference type="InterPro" id="IPR013083">
    <property type="entry name" value="Znf_RING/FYVE/PHD"/>
</dbReference>
<evidence type="ECO:0000256" key="5">
    <source>
        <dbReference type="SAM" id="Phobius"/>
    </source>
</evidence>
<protein>
    <submittedName>
        <fullName evidence="8">Uncharacterized protein LOC106168294</fullName>
    </submittedName>
</protein>
<feature type="transmembrane region" description="Helical" evidence="5">
    <location>
        <begin position="204"/>
        <end position="225"/>
    </location>
</feature>
<accession>A0A1S3IXK7</accession>
<keyword evidence="7" id="KW-1185">Reference proteome</keyword>
<keyword evidence="1 3" id="KW-0863">Zinc-finger</keyword>
<evidence type="ECO:0000256" key="4">
    <source>
        <dbReference type="SAM" id="MobiDB-lite"/>
    </source>
</evidence>
<evidence type="ECO:0000313" key="7">
    <source>
        <dbReference type="Proteomes" id="UP000085678"/>
    </source>
</evidence>
<dbReference type="STRING" id="7574.A0A1S3IXK7"/>
<proteinExistence type="predicted"/>
<dbReference type="PROSITE" id="PS50089">
    <property type="entry name" value="ZF_RING_2"/>
    <property type="match status" value="1"/>
</dbReference>
<dbReference type="SUPFAM" id="SSF57850">
    <property type="entry name" value="RING/U-box"/>
    <property type="match status" value="1"/>
</dbReference>
<feature type="transmembrane region" description="Helical" evidence="5">
    <location>
        <begin position="111"/>
        <end position="131"/>
    </location>
</feature>
<dbReference type="CDD" id="cd16788">
    <property type="entry name" value="mRING-HC-C3HC5_RNF26"/>
    <property type="match status" value="1"/>
</dbReference>
<dbReference type="RefSeq" id="XP_013402763.1">
    <property type="nucleotide sequence ID" value="XM_013547309.2"/>
</dbReference>
<dbReference type="KEGG" id="lak:106168294"/>